<dbReference type="Proteomes" id="UP000640335">
    <property type="component" value="Unassembled WGS sequence"/>
</dbReference>
<dbReference type="RefSeq" id="WP_191749971.1">
    <property type="nucleotide sequence ID" value="NZ_JACSQZ010000026.1"/>
</dbReference>
<organism evidence="2 3">
    <name type="scientific">Clostridium gallinarum</name>
    <dbReference type="NCBI Taxonomy" id="2762246"/>
    <lineage>
        <taxon>Bacteria</taxon>
        <taxon>Bacillati</taxon>
        <taxon>Bacillota</taxon>
        <taxon>Clostridia</taxon>
        <taxon>Eubacteriales</taxon>
        <taxon>Clostridiaceae</taxon>
        <taxon>Clostridium</taxon>
    </lineage>
</organism>
<feature type="transmembrane region" description="Helical" evidence="1">
    <location>
        <begin position="31"/>
        <end position="51"/>
    </location>
</feature>
<sequence>MKKALIKFMPFWESDVIGTLSKISLTFTTTIMGLFSGTICLICGIMIIKLFTYSKADFTIGYAFRGLFYLVIGSAYIFHYIFTRKGFYLKNSKLLTKSYIMLAIAYFSYRFINFEINITKLIYTIIIIMTLGIPLNKAKEAFIAQEKSLKKDYSSN</sequence>
<dbReference type="EMBL" id="JACSQZ010000026">
    <property type="protein sequence ID" value="MBD7915209.1"/>
    <property type="molecule type" value="Genomic_DNA"/>
</dbReference>
<evidence type="ECO:0000313" key="3">
    <source>
        <dbReference type="Proteomes" id="UP000640335"/>
    </source>
</evidence>
<keyword evidence="1" id="KW-0472">Membrane</keyword>
<keyword evidence="1" id="KW-1133">Transmembrane helix</keyword>
<accession>A0ABR8Q487</accession>
<proteinExistence type="predicted"/>
<gene>
    <name evidence="2" type="ORF">H9660_08625</name>
</gene>
<keyword evidence="3" id="KW-1185">Reference proteome</keyword>
<reference evidence="2 3" key="1">
    <citation type="submission" date="2020-08" db="EMBL/GenBank/DDBJ databases">
        <title>A Genomic Blueprint of the Chicken Gut Microbiome.</title>
        <authorList>
            <person name="Gilroy R."/>
            <person name="Ravi A."/>
            <person name="Getino M."/>
            <person name="Pursley I."/>
            <person name="Horton D.L."/>
            <person name="Alikhan N.-F."/>
            <person name="Baker D."/>
            <person name="Gharbi K."/>
            <person name="Hall N."/>
            <person name="Watson M."/>
            <person name="Adriaenssens E.M."/>
            <person name="Foster-Nyarko E."/>
            <person name="Jarju S."/>
            <person name="Secka A."/>
            <person name="Antonio M."/>
            <person name="Oren A."/>
            <person name="Chaudhuri R."/>
            <person name="La Ragione R.M."/>
            <person name="Hildebrand F."/>
            <person name="Pallen M.J."/>
        </authorList>
    </citation>
    <scope>NUCLEOTIDE SEQUENCE [LARGE SCALE GENOMIC DNA]</scope>
    <source>
        <strain evidence="2 3">Sa3CUN1</strain>
    </source>
</reference>
<name>A0ABR8Q487_9CLOT</name>
<protein>
    <submittedName>
        <fullName evidence="2">Uncharacterized protein</fullName>
    </submittedName>
</protein>
<evidence type="ECO:0000313" key="2">
    <source>
        <dbReference type="EMBL" id="MBD7915209.1"/>
    </source>
</evidence>
<feature type="transmembrane region" description="Helical" evidence="1">
    <location>
        <begin position="63"/>
        <end position="82"/>
    </location>
</feature>
<comment type="caution">
    <text evidence="2">The sequence shown here is derived from an EMBL/GenBank/DDBJ whole genome shotgun (WGS) entry which is preliminary data.</text>
</comment>
<evidence type="ECO:0000256" key="1">
    <source>
        <dbReference type="SAM" id="Phobius"/>
    </source>
</evidence>
<feature type="transmembrane region" description="Helical" evidence="1">
    <location>
        <begin position="118"/>
        <end position="135"/>
    </location>
</feature>
<keyword evidence="1" id="KW-0812">Transmembrane</keyword>